<dbReference type="SUPFAM" id="SSF144284">
    <property type="entry name" value="Sec2 N-terminal region"/>
    <property type="match status" value="1"/>
</dbReference>
<dbReference type="PANTHER" id="PTHR14430:SF0">
    <property type="entry name" value="SEC2P DOMAIN-CONTAINING PROTEIN"/>
    <property type="match status" value="1"/>
</dbReference>
<feature type="compositionally biased region" description="Low complexity" evidence="2">
    <location>
        <begin position="575"/>
        <end position="588"/>
    </location>
</feature>
<feature type="compositionally biased region" description="Low complexity" evidence="2">
    <location>
        <begin position="604"/>
        <end position="619"/>
    </location>
</feature>
<accession>A0A167UVU5</accession>
<feature type="region of interest" description="Disordered" evidence="2">
    <location>
        <begin position="423"/>
        <end position="449"/>
    </location>
</feature>
<dbReference type="VEuPathDB" id="FungiDB:AAP_06330"/>
<feature type="compositionally biased region" description="Polar residues" evidence="2">
    <location>
        <begin position="638"/>
        <end position="655"/>
    </location>
</feature>
<dbReference type="CDD" id="cd21044">
    <property type="entry name" value="Rab11BD_RAB3IP_like"/>
    <property type="match status" value="1"/>
</dbReference>
<proteinExistence type="predicted"/>
<evidence type="ECO:0000256" key="2">
    <source>
        <dbReference type="SAM" id="MobiDB-lite"/>
    </source>
</evidence>
<dbReference type="AlphaFoldDB" id="A0A167UVU5"/>
<dbReference type="OrthoDB" id="1748564at2759"/>
<organism evidence="4 5">
    <name type="scientific">Ascosphaera apis ARSEF 7405</name>
    <dbReference type="NCBI Taxonomy" id="392613"/>
    <lineage>
        <taxon>Eukaryota</taxon>
        <taxon>Fungi</taxon>
        <taxon>Dikarya</taxon>
        <taxon>Ascomycota</taxon>
        <taxon>Pezizomycotina</taxon>
        <taxon>Eurotiomycetes</taxon>
        <taxon>Eurotiomycetidae</taxon>
        <taxon>Onygenales</taxon>
        <taxon>Ascosphaeraceae</taxon>
        <taxon>Ascosphaera</taxon>
    </lineage>
</organism>
<feature type="compositionally biased region" description="Basic and acidic residues" evidence="2">
    <location>
        <begin position="657"/>
        <end position="692"/>
    </location>
</feature>
<dbReference type="GO" id="GO:0005085">
    <property type="term" value="F:guanyl-nucleotide exchange factor activity"/>
    <property type="evidence" value="ECO:0007669"/>
    <property type="project" value="InterPro"/>
</dbReference>
<dbReference type="InterPro" id="IPR009449">
    <property type="entry name" value="Sec2_N"/>
</dbReference>
<keyword evidence="5" id="KW-1185">Reference proteome</keyword>
<sequence length="796" mass="86486">MCELREMVEKERTARCAIEKEKRDLEAEVETLTAALFEEANKMVIDAKKEREAIEKKNEQLRAQVTDTEVLLASHQEQLAQLKSVMQQMNRTADPETRTVRTSTSSRPQTPSANTRPGTATGPPATSHQETINRLMEAMNISSTYSAVAASHSTNPAFSDPSPSEIVEPPPAPPTSYSHLIKPICREDVPAYDDYKSMLSVIRSLTEFRNVTGTTAVSSANSSTTAIPTSIANRVASATSSYLSTSPTFGGGGAGGLTSSSASIPSRPLSRSPSSNTLNRRPSFATLSPYQSASSVNPPSMAGSPTSSNIIGGGGGGGIRGDQGFSYTALKETRFYKRIIAEDIEPALRLDLAPGLSWLTRRSVMSSISDGALIIEPLTRDIMRENPPCALCGERRPPPPPPGSAGDGGGAVGNDYVMFDAMAGPRGNHHQQQRQPDNSRTHGFKTSSSDTAQRYPLCQICLEKMRACCEFVGYLRLIVDGHVHVRDANEEKEVWEEIVKLRERIFWARIGGGVVPAFVPLIQQLKMQQREHELMVQQELQNQLEEIEDEEERRAAAEEEEEKDHNLSTSHDDSAISASSGLSSIAPANPSCLSMATTTTTIDTTITTTTTNDDTNTNTEGEHKKEEVEGEGLGQVDVQDTSLASDESSALQPQEVNKGEEEDHDEQEEKQQRHEPPTKTESESQHETREDTLAQPPSETDHRSSIYRRHLKSLSALSERSESSSRAEESDATTKPAAVNVQSKINTPIITTTDVDEQGETDIGSPGEVVVQEVGDGGDYDYNRGSSPSMSSPSTH</sequence>
<gene>
    <name evidence="4" type="ORF">AAP_06330</name>
</gene>
<feature type="region of interest" description="Disordered" evidence="2">
    <location>
        <begin position="86"/>
        <end position="128"/>
    </location>
</feature>
<feature type="compositionally biased region" description="Basic and acidic residues" evidence="2">
    <location>
        <begin position="719"/>
        <end position="729"/>
    </location>
</feature>
<feature type="compositionally biased region" description="Low complexity" evidence="2">
    <location>
        <begin position="100"/>
        <end position="126"/>
    </location>
</feature>
<keyword evidence="1" id="KW-0175">Coiled coil</keyword>
<dbReference type="Pfam" id="PF06428">
    <property type="entry name" value="Sec2p"/>
    <property type="match status" value="1"/>
</dbReference>
<feature type="region of interest" description="Disordered" evidence="2">
    <location>
        <begin position="152"/>
        <end position="175"/>
    </location>
</feature>
<feature type="compositionally biased region" description="Polar residues" evidence="2">
    <location>
        <begin position="285"/>
        <end position="309"/>
    </location>
</feature>
<evidence type="ECO:0000256" key="1">
    <source>
        <dbReference type="ARBA" id="ARBA00023054"/>
    </source>
</evidence>
<feature type="region of interest" description="Disordered" evidence="2">
    <location>
        <begin position="545"/>
        <end position="591"/>
    </location>
</feature>
<evidence type="ECO:0000259" key="3">
    <source>
        <dbReference type="Pfam" id="PF06428"/>
    </source>
</evidence>
<dbReference type="Proteomes" id="UP000242877">
    <property type="component" value="Unassembled WGS sequence"/>
</dbReference>
<feature type="compositionally biased region" description="Polar residues" evidence="2">
    <location>
        <begin position="740"/>
        <end position="753"/>
    </location>
</feature>
<dbReference type="Pfam" id="PF25555">
    <property type="entry name" value="RAB3A-like_C"/>
    <property type="match status" value="1"/>
</dbReference>
<dbReference type="Gene3D" id="6.10.140.910">
    <property type="match status" value="1"/>
</dbReference>
<dbReference type="EMBL" id="AZGZ01000052">
    <property type="protein sequence ID" value="KZZ86668.1"/>
    <property type="molecule type" value="Genomic_DNA"/>
</dbReference>
<evidence type="ECO:0000313" key="4">
    <source>
        <dbReference type="EMBL" id="KZZ86668.1"/>
    </source>
</evidence>
<feature type="compositionally biased region" description="Low complexity" evidence="2">
    <location>
        <begin position="257"/>
        <end position="283"/>
    </location>
</feature>
<name>A0A167UVU5_9EURO</name>
<feature type="compositionally biased region" description="Basic and acidic residues" evidence="2">
    <location>
        <begin position="552"/>
        <end position="574"/>
    </location>
</feature>
<dbReference type="GO" id="GO:0006887">
    <property type="term" value="P:exocytosis"/>
    <property type="evidence" value="ECO:0007669"/>
    <property type="project" value="TreeGrafter"/>
</dbReference>
<dbReference type="InterPro" id="IPR040351">
    <property type="entry name" value="RAB3IL/RAB3IP/Sec2"/>
</dbReference>
<dbReference type="GO" id="GO:0070319">
    <property type="term" value="C:Golgi to plasma membrane transport vesicle"/>
    <property type="evidence" value="ECO:0007669"/>
    <property type="project" value="TreeGrafter"/>
</dbReference>
<protein>
    <submittedName>
        <fullName evidence="4">GDP/GTP exchange factor Sec2p family protein</fullName>
    </submittedName>
</protein>
<evidence type="ECO:0000313" key="5">
    <source>
        <dbReference type="Proteomes" id="UP000242877"/>
    </source>
</evidence>
<dbReference type="GO" id="GO:0051286">
    <property type="term" value="C:cell tip"/>
    <property type="evidence" value="ECO:0007669"/>
    <property type="project" value="TreeGrafter"/>
</dbReference>
<feature type="compositionally biased region" description="Low complexity" evidence="2">
    <location>
        <begin position="786"/>
        <end position="796"/>
    </location>
</feature>
<comment type="caution">
    <text evidence="4">The sequence shown here is derived from an EMBL/GenBank/DDBJ whole genome shotgun (WGS) entry which is preliminary data.</text>
</comment>
<feature type="region of interest" description="Disordered" evidence="2">
    <location>
        <begin position="253"/>
        <end position="317"/>
    </location>
</feature>
<reference evidence="4 5" key="1">
    <citation type="journal article" date="2016" name="Genome Biol. Evol.">
        <title>Divergent and convergent evolution of fungal pathogenicity.</title>
        <authorList>
            <person name="Shang Y."/>
            <person name="Xiao G."/>
            <person name="Zheng P."/>
            <person name="Cen K."/>
            <person name="Zhan S."/>
            <person name="Wang C."/>
        </authorList>
    </citation>
    <scope>NUCLEOTIDE SEQUENCE [LARGE SCALE GENOMIC DNA]</scope>
    <source>
        <strain evidence="4 5">ARSEF 7405</strain>
    </source>
</reference>
<feature type="region of interest" description="Disordered" evidence="2">
    <location>
        <begin position="604"/>
        <end position="796"/>
    </location>
</feature>
<feature type="domain" description="GDP/GTP exchange factor Sec2 N-terminal" evidence="3">
    <location>
        <begin position="3"/>
        <end position="90"/>
    </location>
</feature>
<dbReference type="PANTHER" id="PTHR14430">
    <property type="entry name" value="RABIN3-RELATED"/>
    <property type="match status" value="1"/>
</dbReference>